<keyword evidence="2" id="KW-1003">Cell membrane</keyword>
<dbReference type="InterPro" id="IPR024923">
    <property type="entry name" value="PG_synth_SpoVB"/>
</dbReference>
<sequence length="591" mass="62654">MTKAEKKKERGARQSFLQGALILTAGMAVVKVIGALFKIPLKYAIGEYGMGLFNVAYNFYGPIFSLATAGFPIAIARMVSEDSTLGRWNDVRQVKRVSLPAFLLAGLLGMVLITLAAPDYCEKIVGNQNALLPMLALAPAILFACVGAVFRGHYEGLRNMIPTAVSEIVEAVAKLLIGLSAACAVVSACTEEYAANGTVFAVHPASPDEAVFLTLAFAAAAAVLGVTCGSIFSLFYLALRYRFRGDGITARMYREAPPARGKRETMKKLVATTLPIAVGSIAMNVAGLIDATFLQNRIGHIMETAPQALLACYKGQIPEIYLDSPSSVSTFLYGCYTLALTIYLLVPAITQAFGVSALPSVTEAWTRGNKKEIKSSMESVIRVTAFFCFPAGLGISALAEPIVQVLYGKGQSSSIIAGALFLLGLASLAAALSTPLSSMLQAVGRMDLPVKLLFAAMGIKIAVNFWLCGIPEINIAGAGVGTLCCYLFLVVSQLWCLQKVTGVKISAGLLLRPLASAGVCACGAYFIYEFFSRQFVLNSFGEAAALAAGIAVGAVVYVISLGLLHAVDRNDVLMLPKGQKIAKMLEKRGWI</sequence>
<evidence type="ECO:0000256" key="4">
    <source>
        <dbReference type="ARBA" id="ARBA00022989"/>
    </source>
</evidence>
<feature type="transmembrane region" description="Helical" evidence="6">
    <location>
        <begin position="20"/>
        <end position="39"/>
    </location>
</feature>
<feature type="transmembrane region" description="Helical" evidence="6">
    <location>
        <begin position="379"/>
        <end position="403"/>
    </location>
</feature>
<dbReference type="RefSeq" id="WP_256192047.1">
    <property type="nucleotide sequence ID" value="NZ_JANFZH010000030.1"/>
</dbReference>
<keyword evidence="3 6" id="KW-0812">Transmembrane</keyword>
<evidence type="ECO:0000256" key="3">
    <source>
        <dbReference type="ARBA" id="ARBA00022692"/>
    </source>
</evidence>
<dbReference type="Pfam" id="PF01943">
    <property type="entry name" value="Polysacc_synt"/>
    <property type="match status" value="1"/>
</dbReference>
<evidence type="ECO:0000256" key="2">
    <source>
        <dbReference type="ARBA" id="ARBA00022475"/>
    </source>
</evidence>
<dbReference type="PANTHER" id="PTHR30250">
    <property type="entry name" value="PST FAMILY PREDICTED COLANIC ACID TRANSPORTER"/>
    <property type="match status" value="1"/>
</dbReference>
<feature type="transmembrane region" description="Helical" evidence="6">
    <location>
        <begin position="331"/>
        <end position="358"/>
    </location>
</feature>
<feature type="transmembrane region" description="Helical" evidence="6">
    <location>
        <begin position="509"/>
        <end position="531"/>
    </location>
</feature>
<evidence type="ECO:0000256" key="1">
    <source>
        <dbReference type="ARBA" id="ARBA00004651"/>
    </source>
</evidence>
<dbReference type="PIRSF" id="PIRSF038958">
    <property type="entry name" value="PG_synth_SpoVB"/>
    <property type="match status" value="1"/>
</dbReference>
<keyword evidence="5 6" id="KW-0472">Membrane</keyword>
<dbReference type="EMBL" id="JANFZH010000030">
    <property type="protein sequence ID" value="MCQ4840776.1"/>
    <property type="molecule type" value="Genomic_DNA"/>
</dbReference>
<dbReference type="InterPro" id="IPR002797">
    <property type="entry name" value="Polysacc_synth"/>
</dbReference>
<reference evidence="7 8" key="1">
    <citation type="submission" date="2022-06" db="EMBL/GenBank/DDBJ databases">
        <title>Isolation of gut microbiota from human fecal samples.</title>
        <authorList>
            <person name="Pamer E.G."/>
            <person name="Barat B."/>
            <person name="Waligurski E."/>
            <person name="Medina S."/>
            <person name="Paddock L."/>
            <person name="Mostad J."/>
        </authorList>
    </citation>
    <scope>NUCLEOTIDE SEQUENCE [LARGE SCALE GENOMIC DNA]</scope>
    <source>
        <strain evidence="7 8">DFI.9.73</strain>
    </source>
</reference>
<evidence type="ECO:0000256" key="6">
    <source>
        <dbReference type="SAM" id="Phobius"/>
    </source>
</evidence>
<feature type="transmembrane region" description="Helical" evidence="6">
    <location>
        <begin position="171"/>
        <end position="190"/>
    </location>
</feature>
<proteinExistence type="predicted"/>
<feature type="transmembrane region" description="Helical" evidence="6">
    <location>
        <begin position="130"/>
        <end position="150"/>
    </location>
</feature>
<evidence type="ECO:0000313" key="8">
    <source>
        <dbReference type="Proteomes" id="UP001524473"/>
    </source>
</evidence>
<feature type="transmembrane region" description="Helical" evidence="6">
    <location>
        <begin position="210"/>
        <end position="239"/>
    </location>
</feature>
<dbReference type="CDD" id="cd13124">
    <property type="entry name" value="MATE_SpoVB_like"/>
    <property type="match status" value="1"/>
</dbReference>
<protein>
    <submittedName>
        <fullName evidence="7">Polysaccharide biosynthesis protein</fullName>
    </submittedName>
</protein>
<gene>
    <name evidence="7" type="ORF">NE695_12750</name>
</gene>
<feature type="transmembrane region" description="Helical" evidence="6">
    <location>
        <begin position="543"/>
        <end position="567"/>
    </location>
</feature>
<keyword evidence="4 6" id="KW-1133">Transmembrane helix</keyword>
<name>A0ABT1S1I8_9FIRM</name>
<accession>A0ABT1S1I8</accession>
<feature type="transmembrane region" description="Helical" evidence="6">
    <location>
        <begin position="448"/>
        <end position="467"/>
    </location>
</feature>
<feature type="transmembrane region" description="Helical" evidence="6">
    <location>
        <begin position="97"/>
        <end position="118"/>
    </location>
</feature>
<evidence type="ECO:0000256" key="5">
    <source>
        <dbReference type="ARBA" id="ARBA00023136"/>
    </source>
</evidence>
<feature type="transmembrane region" description="Helical" evidence="6">
    <location>
        <begin position="415"/>
        <end position="436"/>
    </location>
</feature>
<comment type="subcellular location">
    <subcellularLocation>
        <location evidence="1">Cell membrane</location>
        <topology evidence="1">Multi-pass membrane protein</topology>
    </subcellularLocation>
</comment>
<comment type="caution">
    <text evidence="7">The sequence shown here is derived from an EMBL/GenBank/DDBJ whole genome shotgun (WGS) entry which is preliminary data.</text>
</comment>
<evidence type="ECO:0000313" key="7">
    <source>
        <dbReference type="EMBL" id="MCQ4840776.1"/>
    </source>
</evidence>
<keyword evidence="8" id="KW-1185">Reference proteome</keyword>
<feature type="transmembrane region" description="Helical" evidence="6">
    <location>
        <begin position="269"/>
        <end position="289"/>
    </location>
</feature>
<dbReference type="PANTHER" id="PTHR30250:SF21">
    <property type="entry name" value="LIPID II FLIPPASE MURJ"/>
    <property type="match status" value="1"/>
</dbReference>
<feature type="transmembrane region" description="Helical" evidence="6">
    <location>
        <begin position="59"/>
        <end position="76"/>
    </location>
</feature>
<organism evidence="7 8">
    <name type="scientific">Neglectibacter timonensis</name>
    <dbReference type="NCBI Taxonomy" id="1776382"/>
    <lineage>
        <taxon>Bacteria</taxon>
        <taxon>Bacillati</taxon>
        <taxon>Bacillota</taxon>
        <taxon>Clostridia</taxon>
        <taxon>Eubacteriales</taxon>
        <taxon>Oscillospiraceae</taxon>
        <taxon>Neglectibacter</taxon>
    </lineage>
</organism>
<dbReference type="Proteomes" id="UP001524473">
    <property type="component" value="Unassembled WGS sequence"/>
</dbReference>
<feature type="transmembrane region" description="Helical" evidence="6">
    <location>
        <begin position="473"/>
        <end position="497"/>
    </location>
</feature>
<dbReference type="InterPro" id="IPR050833">
    <property type="entry name" value="Poly_Biosynth_Transport"/>
</dbReference>